<reference evidence="4 5" key="1">
    <citation type="journal article" date="2013" name="Curr. Biol.">
        <title>The Genome of the Foraminiferan Reticulomyxa filosa.</title>
        <authorList>
            <person name="Glockner G."/>
            <person name="Hulsmann N."/>
            <person name="Schleicher M."/>
            <person name="Noegel A.A."/>
            <person name="Eichinger L."/>
            <person name="Gallinger C."/>
            <person name="Pawlowski J."/>
            <person name="Sierra R."/>
            <person name="Euteneuer U."/>
            <person name="Pillet L."/>
            <person name="Moustafa A."/>
            <person name="Platzer M."/>
            <person name="Groth M."/>
            <person name="Szafranski K."/>
            <person name="Schliwa M."/>
        </authorList>
    </citation>
    <scope>NUCLEOTIDE SEQUENCE [LARGE SCALE GENOMIC DNA]</scope>
</reference>
<dbReference type="EMBL" id="ASPP01003335">
    <property type="protein sequence ID" value="ETO33514.1"/>
    <property type="molecule type" value="Genomic_DNA"/>
</dbReference>
<keyword evidence="3" id="KW-1133">Transmembrane helix</keyword>
<feature type="non-terminal residue" evidence="4">
    <location>
        <position position="293"/>
    </location>
</feature>
<protein>
    <submittedName>
        <fullName evidence="4">Uncharacterized protein</fullName>
    </submittedName>
</protein>
<sequence>MYSQHNILTLQFIDLLLIFLFEVFFLHFCYYDFNLKIRSFNMSFQNKNLTCIVLFSLTILLSANVFLNLNVFRIQIKAKDLKLFLYPLILKRLVLQNKKNEKEVDDAKRKVDKANSGIKLGATSPPNPSKSRTPTQASKVKSPQESPVVVDKKIEQSEEEEQNKQINKQTKKAIETTLSYNLFFGYVFYDEELSRSELNWIDKSKIGTSSNVSLTLQQKKNKAVATTAISNRKEIESSISEMRSPYRAESQPIGWNDYVLIHSKHAQKKKDLSLVLKCTASSSDRLCVCVCLF</sequence>
<comment type="caution">
    <text evidence="4">The sequence shown here is derived from an EMBL/GenBank/DDBJ whole genome shotgun (WGS) entry which is preliminary data.</text>
</comment>
<organism evidence="4 5">
    <name type="scientific">Reticulomyxa filosa</name>
    <dbReference type="NCBI Taxonomy" id="46433"/>
    <lineage>
        <taxon>Eukaryota</taxon>
        <taxon>Sar</taxon>
        <taxon>Rhizaria</taxon>
        <taxon>Retaria</taxon>
        <taxon>Foraminifera</taxon>
        <taxon>Monothalamids</taxon>
        <taxon>Reticulomyxidae</taxon>
        <taxon>Reticulomyxa</taxon>
    </lineage>
</organism>
<evidence type="ECO:0000313" key="4">
    <source>
        <dbReference type="EMBL" id="ETO33514.1"/>
    </source>
</evidence>
<feature type="coiled-coil region" evidence="1">
    <location>
        <begin position="90"/>
        <end position="117"/>
    </location>
</feature>
<keyword evidence="3" id="KW-0812">Transmembrane</keyword>
<feature type="transmembrane region" description="Helical" evidence="3">
    <location>
        <begin position="12"/>
        <end position="33"/>
    </location>
</feature>
<evidence type="ECO:0000256" key="2">
    <source>
        <dbReference type="SAM" id="MobiDB-lite"/>
    </source>
</evidence>
<dbReference type="Proteomes" id="UP000023152">
    <property type="component" value="Unassembled WGS sequence"/>
</dbReference>
<keyword evidence="1" id="KW-0175">Coiled coil</keyword>
<evidence type="ECO:0000256" key="3">
    <source>
        <dbReference type="SAM" id="Phobius"/>
    </source>
</evidence>
<accession>X6P5Z9</accession>
<feature type="region of interest" description="Disordered" evidence="2">
    <location>
        <begin position="117"/>
        <end position="167"/>
    </location>
</feature>
<gene>
    <name evidence="4" type="ORF">RFI_03587</name>
</gene>
<evidence type="ECO:0000256" key="1">
    <source>
        <dbReference type="SAM" id="Coils"/>
    </source>
</evidence>
<keyword evidence="5" id="KW-1185">Reference proteome</keyword>
<feature type="transmembrane region" description="Helical" evidence="3">
    <location>
        <begin position="53"/>
        <end position="72"/>
    </location>
</feature>
<feature type="compositionally biased region" description="Polar residues" evidence="2">
    <location>
        <begin position="129"/>
        <end position="145"/>
    </location>
</feature>
<evidence type="ECO:0000313" key="5">
    <source>
        <dbReference type="Proteomes" id="UP000023152"/>
    </source>
</evidence>
<keyword evidence="3" id="KW-0472">Membrane</keyword>
<name>X6P5Z9_RETFI</name>
<dbReference type="AlphaFoldDB" id="X6P5Z9"/>
<proteinExistence type="predicted"/>